<protein>
    <submittedName>
        <fullName evidence="1">NAD(P)/FAD-dependent oxidoreductase</fullName>
    </submittedName>
</protein>
<evidence type="ECO:0000313" key="2">
    <source>
        <dbReference type="Proteomes" id="UP000285295"/>
    </source>
</evidence>
<dbReference type="RefSeq" id="WP_128237620.1">
    <property type="nucleotide sequence ID" value="NZ_SAUX01000013.1"/>
</dbReference>
<name>A0A443K809_9RHOB</name>
<dbReference type="Pfam" id="PF13450">
    <property type="entry name" value="NAD_binding_8"/>
    <property type="match status" value="1"/>
</dbReference>
<gene>
    <name evidence="1" type="ORF">D2T31_12555</name>
</gene>
<dbReference type="AlphaFoldDB" id="A0A443K809"/>
<organism evidence="1 2">
    <name type="scientific">Paenirhodobacter populi</name>
    <dbReference type="NCBI Taxonomy" id="2306993"/>
    <lineage>
        <taxon>Bacteria</taxon>
        <taxon>Pseudomonadati</taxon>
        <taxon>Pseudomonadota</taxon>
        <taxon>Alphaproteobacteria</taxon>
        <taxon>Rhodobacterales</taxon>
        <taxon>Rhodobacter group</taxon>
        <taxon>Paenirhodobacter</taxon>
    </lineage>
</organism>
<dbReference type="EMBL" id="SAUX01000013">
    <property type="protein sequence ID" value="RWR28931.1"/>
    <property type="molecule type" value="Genomic_DNA"/>
</dbReference>
<sequence length="79" mass="8438">MTPRPAVTWAARCGAATAQKAAGLVAGRLLRRSRFRITALEHSGRYGGAMAGFQLELVGPTPCDYKPHGQDELSEEGQP</sequence>
<accession>A0A443K809</accession>
<proteinExistence type="predicted"/>
<reference evidence="1 2" key="1">
    <citation type="submission" date="2019-01" db="EMBL/GenBank/DDBJ databases">
        <title>Sinorhodobacter populi sp. nov. isolated from the symptomatic bark tissue of Populus euramericana canker.</title>
        <authorList>
            <person name="Xu G."/>
        </authorList>
    </citation>
    <scope>NUCLEOTIDE SEQUENCE [LARGE SCALE GENOMIC DNA]</scope>
    <source>
        <strain evidence="1 2">D19-10-3-21</strain>
    </source>
</reference>
<reference evidence="1 2" key="2">
    <citation type="submission" date="2019-01" db="EMBL/GenBank/DDBJ databases">
        <authorList>
            <person name="Li Y."/>
        </authorList>
    </citation>
    <scope>NUCLEOTIDE SEQUENCE [LARGE SCALE GENOMIC DNA]</scope>
    <source>
        <strain evidence="1 2">D19-10-3-21</strain>
    </source>
</reference>
<dbReference type="Proteomes" id="UP000285295">
    <property type="component" value="Unassembled WGS sequence"/>
</dbReference>
<comment type="caution">
    <text evidence="1">The sequence shown here is derived from an EMBL/GenBank/DDBJ whole genome shotgun (WGS) entry which is preliminary data.</text>
</comment>
<evidence type="ECO:0000313" key="1">
    <source>
        <dbReference type="EMBL" id="RWR28931.1"/>
    </source>
</evidence>